<dbReference type="GO" id="GO:0017148">
    <property type="term" value="P:negative regulation of translation"/>
    <property type="evidence" value="ECO:0007669"/>
    <property type="project" value="InterPro"/>
</dbReference>
<dbReference type="Pfam" id="PF16418">
    <property type="entry name" value="CNOT1_HEAT"/>
    <property type="match status" value="1"/>
</dbReference>
<name>A0AAV5GIY7_9BASI</name>
<dbReference type="PANTHER" id="PTHR13162:SF8">
    <property type="entry name" value="CCR4-NOT TRANSCRIPTION COMPLEX SUBUNIT 1"/>
    <property type="match status" value="1"/>
</dbReference>
<dbReference type="InterPro" id="IPR032194">
    <property type="entry name" value="CNOT1_HEAT"/>
</dbReference>
<protein>
    <recommendedName>
        <fullName evidence="1">CCR4-NOT transcription complex subunit 1 HEAT repeat domain-containing protein</fullName>
    </recommendedName>
</protein>
<dbReference type="GO" id="GO:0000932">
    <property type="term" value="C:P-body"/>
    <property type="evidence" value="ECO:0007669"/>
    <property type="project" value="TreeGrafter"/>
</dbReference>
<dbReference type="GO" id="GO:0030015">
    <property type="term" value="C:CCR4-NOT core complex"/>
    <property type="evidence" value="ECO:0007669"/>
    <property type="project" value="InterPro"/>
</dbReference>
<dbReference type="GO" id="GO:0060090">
    <property type="term" value="F:molecular adaptor activity"/>
    <property type="evidence" value="ECO:0007669"/>
    <property type="project" value="TreeGrafter"/>
</dbReference>
<comment type="caution">
    <text evidence="2">The sequence shown here is derived from an EMBL/GenBank/DDBJ whole genome shotgun (WGS) entry which is preliminary data.</text>
</comment>
<dbReference type="InterPro" id="IPR040398">
    <property type="entry name" value="Not1"/>
</dbReference>
<reference evidence="2 3" key="1">
    <citation type="submission" date="2021-12" db="EMBL/GenBank/DDBJ databases">
        <title>High titer production of polyol ester of fatty acids by Rhodotorula paludigena BS15 towards product separation-free biomass refinery.</title>
        <authorList>
            <person name="Mano J."/>
            <person name="Ono H."/>
            <person name="Tanaka T."/>
            <person name="Naito K."/>
            <person name="Sushida H."/>
            <person name="Ike M."/>
            <person name="Tokuyasu K."/>
            <person name="Kitaoka M."/>
        </authorList>
    </citation>
    <scope>NUCLEOTIDE SEQUENCE [LARGE SCALE GENOMIC DNA]</scope>
    <source>
        <strain evidence="2 3">BS15</strain>
    </source>
</reference>
<sequence length="112" mass="12685">MHGELVAPFLATFLAGHQAHQLVFLRLHHVDRQFISAALCDFYAKSEINVTRIVDVAQDLKAPDQVLELRPFVLALDLAALASRRKHLNLNKWLSSRFTRQGPQFIRATLLG</sequence>
<evidence type="ECO:0000313" key="2">
    <source>
        <dbReference type="EMBL" id="GJN92641.1"/>
    </source>
</evidence>
<dbReference type="GO" id="GO:0000288">
    <property type="term" value="P:nuclear-transcribed mRNA catabolic process, deadenylation-dependent decay"/>
    <property type="evidence" value="ECO:0007669"/>
    <property type="project" value="TreeGrafter"/>
</dbReference>
<evidence type="ECO:0000259" key="1">
    <source>
        <dbReference type="Pfam" id="PF16418"/>
    </source>
</evidence>
<keyword evidence="3" id="KW-1185">Reference proteome</keyword>
<organism evidence="2 3">
    <name type="scientific">Rhodotorula paludigena</name>
    <dbReference type="NCBI Taxonomy" id="86838"/>
    <lineage>
        <taxon>Eukaryota</taxon>
        <taxon>Fungi</taxon>
        <taxon>Dikarya</taxon>
        <taxon>Basidiomycota</taxon>
        <taxon>Pucciniomycotina</taxon>
        <taxon>Microbotryomycetes</taxon>
        <taxon>Sporidiobolales</taxon>
        <taxon>Sporidiobolaceae</taxon>
        <taxon>Rhodotorula</taxon>
    </lineage>
</organism>
<dbReference type="Proteomes" id="UP001342314">
    <property type="component" value="Unassembled WGS sequence"/>
</dbReference>
<dbReference type="PANTHER" id="PTHR13162">
    <property type="entry name" value="CCR4-NOT TRANSCRIPTION COMPLEX"/>
    <property type="match status" value="1"/>
</dbReference>
<dbReference type="EMBL" id="BQKY01000011">
    <property type="protein sequence ID" value="GJN92641.1"/>
    <property type="molecule type" value="Genomic_DNA"/>
</dbReference>
<evidence type="ECO:0000313" key="3">
    <source>
        <dbReference type="Proteomes" id="UP001342314"/>
    </source>
</evidence>
<proteinExistence type="predicted"/>
<dbReference type="AlphaFoldDB" id="A0AAV5GIY7"/>
<feature type="domain" description="CCR4-NOT transcription complex subunit 1 HEAT repeat" evidence="1">
    <location>
        <begin position="4"/>
        <end position="110"/>
    </location>
</feature>
<gene>
    <name evidence="2" type="ORF">Rhopal_005676-T1</name>
</gene>
<accession>A0AAV5GIY7</accession>